<feature type="signal peptide" evidence="1">
    <location>
        <begin position="1"/>
        <end position="24"/>
    </location>
</feature>
<dbReference type="GeneID" id="6995540"/>
<name>B6AD98_CRYMR</name>
<dbReference type="AlphaFoldDB" id="B6AD98"/>
<keyword evidence="3" id="KW-1185">Reference proteome</keyword>
<dbReference type="EMBL" id="DS989728">
    <property type="protein sequence ID" value="EEA06102.1"/>
    <property type="molecule type" value="Genomic_DNA"/>
</dbReference>
<evidence type="ECO:0000313" key="3">
    <source>
        <dbReference type="Proteomes" id="UP000001460"/>
    </source>
</evidence>
<dbReference type="RefSeq" id="XP_002140451.1">
    <property type="nucleotide sequence ID" value="XM_002140415.1"/>
</dbReference>
<organism evidence="2 3">
    <name type="scientific">Cryptosporidium muris (strain RN66)</name>
    <dbReference type="NCBI Taxonomy" id="441375"/>
    <lineage>
        <taxon>Eukaryota</taxon>
        <taxon>Sar</taxon>
        <taxon>Alveolata</taxon>
        <taxon>Apicomplexa</taxon>
        <taxon>Conoidasida</taxon>
        <taxon>Coccidia</taxon>
        <taxon>Eucoccidiorida</taxon>
        <taxon>Eimeriorina</taxon>
        <taxon>Cryptosporidiidae</taxon>
        <taxon>Cryptosporidium</taxon>
    </lineage>
</organism>
<gene>
    <name evidence="2" type="ORF">CMU_018590</name>
</gene>
<dbReference type="OrthoDB" id="341888at2759"/>
<accession>B6AD98</accession>
<protein>
    <submittedName>
        <fullName evidence="2">Uncharacterized protein</fullName>
    </submittedName>
</protein>
<proteinExistence type="predicted"/>
<dbReference type="Proteomes" id="UP000001460">
    <property type="component" value="Unassembled WGS sequence"/>
</dbReference>
<reference evidence="2" key="1">
    <citation type="submission" date="2008-06" db="EMBL/GenBank/DDBJ databases">
        <authorList>
            <person name="Lorenzi H."/>
            <person name="Inman J."/>
            <person name="Miller J."/>
            <person name="Schobel S."/>
            <person name="Amedeo P."/>
            <person name="Caler E.V."/>
            <person name="da Silva J."/>
        </authorList>
    </citation>
    <scope>NUCLEOTIDE SEQUENCE [LARGE SCALE GENOMIC DNA]</scope>
    <source>
        <strain evidence="2">RN66</strain>
    </source>
</reference>
<evidence type="ECO:0000313" key="2">
    <source>
        <dbReference type="EMBL" id="EEA06102.1"/>
    </source>
</evidence>
<dbReference type="VEuPathDB" id="CryptoDB:CMU_018590"/>
<sequence>MIPEYSKFLFLLVLVWSDFVLVKSETYNGQPLYNLSEYDSKVEGSSKVIGNEGIKSPIIVSSKPNFKNYGMNTPEALYRLYESSEMSETSKLDEPIHNAPYVNHSNDSLKEKNKKENLYIEDTYNGKSLYGNEFSLQPSFSEKTSEFEEEIPSSTSNGITYYEEKPKEMMSTEYMHYLKSDNWDFKKDLKPFEYKYEASKLKDLNTPVVSLNKRPRFEYYKKMPDFGRFQKNAVIEISPWIPRSLVHFEIIKKNPVHELNSLSAIRDRPSATVSPNGQYIIITSNPPETCVENKYDVFIRKYKSKKLKKPRRKYNILNIFHKLNLEGRDKGVGGGIGVDEENLPSRYVLLAMSDRLSKRQWKKYSYRVKDIALYIESASYMTYFCYKMYVNYTRQIRTAKYYQKIPKKIKDNSNIVQQRFPMVPFTAIGSYVPTSEDFTLLMKSVHKYITSKRRKLKFVKGKRVLFIGYQQNPVSEVSLPMEDDDLEKAIREQMPLKKQHKDRDYAKIFKKMKKFQYEKVSQFNLVYSESINIYIGVLKNLWMCVISGIFRIMKHKQNVSTCIIGNVSSYQVANVLNRVIVAMLKSSDVTNVPSYLLFPVSIGNERYGCKQYASDHLQGHLIERWDQPIFALQGYSILRGMYRKTQLYKYNKYAVRLYARAFKYLKFRYQRVFGDAPVLIMQQAFPLGFLADVQDCSRLARSKGLNKYKKLRVTILCMYRNGSDSTVSTEELMNLENNILQYSFGSKKSHLGEKKVVIIRNVNSPQDMDNVNFWLHRIRSKILATNTEMLIIPMLVVNTKSYTKNYKKLKKIIKFQSKNRQQPT</sequence>
<dbReference type="OMA" id="EMMSTEY"/>
<feature type="chain" id="PRO_5002842345" evidence="1">
    <location>
        <begin position="25"/>
        <end position="824"/>
    </location>
</feature>
<keyword evidence="1" id="KW-0732">Signal</keyword>
<evidence type="ECO:0000256" key="1">
    <source>
        <dbReference type="SAM" id="SignalP"/>
    </source>
</evidence>